<protein>
    <recommendedName>
        <fullName evidence="6">Nucleotidyltransferase-like domain-containing protein</fullName>
    </recommendedName>
</protein>
<dbReference type="Proteomes" id="UP000308230">
    <property type="component" value="Unassembled WGS sequence"/>
</dbReference>
<accession>A0A5R9F7D7</accession>
<comment type="caution">
    <text evidence="4">The sequence shown here is derived from an EMBL/GenBank/DDBJ whole genome shotgun (WGS) entry which is preliminary data.</text>
</comment>
<dbReference type="Gene3D" id="1.20.120.330">
    <property type="entry name" value="Nucleotidyltransferases domain 2"/>
    <property type="match status" value="1"/>
</dbReference>
<feature type="domain" description="YgxA-like helix-turn-helix" evidence="2">
    <location>
        <begin position="224"/>
        <end position="286"/>
    </location>
</feature>
<dbReference type="InterPro" id="IPR029348">
    <property type="entry name" value="NTF-like"/>
</dbReference>
<evidence type="ECO:0000259" key="3">
    <source>
        <dbReference type="Pfam" id="PF22339"/>
    </source>
</evidence>
<dbReference type="Pfam" id="PF18576">
    <property type="entry name" value="HTH_52"/>
    <property type="match status" value="1"/>
</dbReference>
<organism evidence="4 5">
    <name type="scientific">Exobacillus caeni</name>
    <dbReference type="NCBI Taxonomy" id="2574798"/>
    <lineage>
        <taxon>Bacteria</taxon>
        <taxon>Bacillati</taxon>
        <taxon>Bacillota</taxon>
        <taxon>Bacilli</taxon>
        <taxon>Bacillales</taxon>
        <taxon>Guptibacillaceae</taxon>
        <taxon>Exobacillus</taxon>
    </lineage>
</organism>
<dbReference type="InterPro" id="IPR043519">
    <property type="entry name" value="NT_sf"/>
</dbReference>
<feature type="domain" description="YgxA-like substrate binding" evidence="3">
    <location>
        <begin position="120"/>
        <end position="218"/>
    </location>
</feature>
<dbReference type="RefSeq" id="WP_138128464.1">
    <property type="nucleotide sequence ID" value="NZ_SWLG01000017.1"/>
</dbReference>
<dbReference type="EMBL" id="SWLG01000017">
    <property type="protein sequence ID" value="TLS35685.1"/>
    <property type="molecule type" value="Genomic_DNA"/>
</dbReference>
<proteinExistence type="predicted"/>
<dbReference type="Pfam" id="PF22339">
    <property type="entry name" value="YgxA-like_sub_bind"/>
    <property type="match status" value="1"/>
</dbReference>
<dbReference type="InterPro" id="IPR054515">
    <property type="entry name" value="YgxA-like_substrate-bd"/>
</dbReference>
<feature type="domain" description="Nucleotidyltransferase-like" evidence="1">
    <location>
        <begin position="1"/>
        <end position="118"/>
    </location>
</feature>
<dbReference type="OrthoDB" id="2350973at2"/>
<dbReference type="InterPro" id="IPR036388">
    <property type="entry name" value="WH-like_DNA-bd_sf"/>
</dbReference>
<name>A0A5R9F7D7_9BACL</name>
<evidence type="ECO:0000313" key="5">
    <source>
        <dbReference type="Proteomes" id="UP000308230"/>
    </source>
</evidence>
<dbReference type="Pfam" id="PF14540">
    <property type="entry name" value="NTF-like"/>
    <property type="match status" value="1"/>
</dbReference>
<dbReference type="AlphaFoldDB" id="A0A5R9F7D7"/>
<evidence type="ECO:0008006" key="6">
    <source>
        <dbReference type="Google" id="ProtNLM"/>
    </source>
</evidence>
<evidence type="ECO:0000313" key="4">
    <source>
        <dbReference type="EMBL" id="TLS35685.1"/>
    </source>
</evidence>
<sequence length="286" mass="33583">MENLLRPIYQERASHKDTLGILVIEKTQPLSPLTDNFDVVLLVITKNNETYWFVKHYEFEGKKAALHIVSEEKLQDWLMSGSNRRIISWIVNGKVIFDRNEYVANLKETIRYFPEEERKKKIGIEYAKLIRRFTDGRVLYNSKQFLDAYNFILHALHHMARLSVIEHGFHPEITVWSQVKHIEPEIFKLYNELLNSEEPLEKRLELLLIANDFSLSSKSKLGGAHLRQVMTKKETWSYQELLEEPELKDYGVDLGALLEHLIDKGLINIEIKETKGEGIFSRLYKV</sequence>
<evidence type="ECO:0000259" key="2">
    <source>
        <dbReference type="Pfam" id="PF18576"/>
    </source>
</evidence>
<dbReference type="InterPro" id="IPR041143">
    <property type="entry name" value="YgxA_HTH"/>
</dbReference>
<reference evidence="4 5" key="1">
    <citation type="submission" date="2019-04" db="EMBL/GenBank/DDBJ databases">
        <title>Bacillus caeni sp. nov., a bacterium isolated from mangrove sediment.</title>
        <authorList>
            <person name="Huang H."/>
            <person name="Mo K."/>
            <person name="Hu Y."/>
        </authorList>
    </citation>
    <scope>NUCLEOTIDE SEQUENCE [LARGE SCALE GENOMIC DNA]</scope>
    <source>
        <strain evidence="4 5">HB172195</strain>
    </source>
</reference>
<dbReference type="Gene3D" id="1.10.10.10">
    <property type="entry name" value="Winged helix-like DNA-binding domain superfamily/Winged helix DNA-binding domain"/>
    <property type="match status" value="1"/>
</dbReference>
<dbReference type="Gene3D" id="3.30.460.10">
    <property type="entry name" value="Beta Polymerase, domain 2"/>
    <property type="match status" value="1"/>
</dbReference>
<keyword evidence="5" id="KW-1185">Reference proteome</keyword>
<evidence type="ECO:0000259" key="1">
    <source>
        <dbReference type="Pfam" id="PF14540"/>
    </source>
</evidence>
<gene>
    <name evidence="4" type="ORF">FCL54_18685</name>
</gene>